<evidence type="ECO:0000256" key="1">
    <source>
        <dbReference type="ARBA" id="ARBA00010790"/>
    </source>
</evidence>
<dbReference type="PANTHER" id="PTHR11552">
    <property type="entry name" value="GLUCOSE-METHANOL-CHOLINE GMC OXIDOREDUCTASE"/>
    <property type="match status" value="1"/>
</dbReference>
<comment type="similarity">
    <text evidence="1">Belongs to the GMC oxidoreductase family.</text>
</comment>
<proteinExistence type="inferred from homology"/>
<evidence type="ECO:0000313" key="4">
    <source>
        <dbReference type="EMBL" id="KAL2855817.1"/>
    </source>
</evidence>
<feature type="domain" description="Glucose-methanol-choline oxidoreductase C-terminal" evidence="3">
    <location>
        <begin position="446"/>
        <end position="586"/>
    </location>
</feature>
<dbReference type="InterPro" id="IPR012132">
    <property type="entry name" value="GMC_OxRdtase"/>
</dbReference>
<protein>
    <submittedName>
        <fullName evidence="4">Glucose-methanol-choline oxidoreductase-like protein</fullName>
    </submittedName>
</protein>
<dbReference type="Gene3D" id="3.50.50.60">
    <property type="entry name" value="FAD/NAD(P)-binding domain"/>
    <property type="match status" value="1"/>
</dbReference>
<name>A0ABR4KU58_9EURO</name>
<dbReference type="SUPFAM" id="SSF54373">
    <property type="entry name" value="FAD-linked reductases, C-terminal domain"/>
    <property type="match status" value="1"/>
</dbReference>
<dbReference type="GeneID" id="98164025"/>
<dbReference type="RefSeq" id="XP_070902224.1">
    <property type="nucleotide sequence ID" value="XM_071048861.1"/>
</dbReference>
<dbReference type="Pfam" id="PF05199">
    <property type="entry name" value="GMC_oxred_C"/>
    <property type="match status" value="1"/>
</dbReference>
<dbReference type="Proteomes" id="UP001610444">
    <property type="component" value="Unassembled WGS sequence"/>
</dbReference>
<organism evidence="4 5">
    <name type="scientific">Aspergillus pseudodeflectus</name>
    <dbReference type="NCBI Taxonomy" id="176178"/>
    <lineage>
        <taxon>Eukaryota</taxon>
        <taxon>Fungi</taxon>
        <taxon>Dikarya</taxon>
        <taxon>Ascomycota</taxon>
        <taxon>Pezizomycotina</taxon>
        <taxon>Eurotiomycetes</taxon>
        <taxon>Eurotiomycetidae</taxon>
        <taxon>Eurotiales</taxon>
        <taxon>Aspergillaceae</taxon>
        <taxon>Aspergillus</taxon>
        <taxon>Aspergillus subgen. Nidulantes</taxon>
    </lineage>
</organism>
<evidence type="ECO:0000259" key="3">
    <source>
        <dbReference type="Pfam" id="PF05199"/>
    </source>
</evidence>
<feature type="domain" description="Glucose-methanol-choline oxidoreductase N-terminal" evidence="2">
    <location>
        <begin position="6"/>
        <end position="316"/>
    </location>
</feature>
<evidence type="ECO:0000259" key="2">
    <source>
        <dbReference type="Pfam" id="PF00732"/>
    </source>
</evidence>
<dbReference type="InterPro" id="IPR007867">
    <property type="entry name" value="GMC_OxRtase_C"/>
</dbReference>
<sequence length="599" mass="64336">MSSTADIVIIGGGTAGLVVASRLARDSTLQIVVLEAGEDQTEDPRVLTPGLWPSLVHSPSDWDFTSVPQDALNGQTIGFPQGRLLGGTSAMNGQALIANSKSNINAWARLGNSGWDWETLLPYYKKSFSLTLPSPEKRTELGLEYVDPEYAGNGPLKASFPDALDDPVANSWVETFRGLGKYMSGDPFSGSAIGGYTNAATVDPVAKTRSYVGNAYYSPVKELPNLRVVTGALAKRVLFDNSTANEEPAATGVQYIKDGTLTTVTATREVILAAGVFNTPKILELSGIGSRPLLEKHNIPLIVDNPNVGENLQDHIFAPVYFEVADFVETKDKFMRGDAAAISASMEQYTTRKFGTFTVGGNYSGALLSLADFENPETGAAERNSVLNTIPSSLPPFETELAAHIRSLLEDPTEATGAYFTFLAQSDLRAALPGNYLTIAACLVGPLSRGSSHITSSDPSEPPAIDPRYMSHEVDLEMLARHTRYIETIRSSHPLSTMLKPGGRRSPDAPSDFRAVSLDTVKNYVKAKAKSTYHPVGTCAMMPREKGGVVDARLRVWGVTGVRVVDASVMPIIPRANVQSTVYAVAERAVDFIKEDLAG</sequence>
<dbReference type="Gene3D" id="3.30.560.10">
    <property type="entry name" value="Glucose Oxidase, domain 3"/>
    <property type="match status" value="1"/>
</dbReference>
<gene>
    <name evidence="4" type="ORF">BJX68DRAFT_280072</name>
</gene>
<dbReference type="EMBL" id="JBFXLR010000009">
    <property type="protein sequence ID" value="KAL2855817.1"/>
    <property type="molecule type" value="Genomic_DNA"/>
</dbReference>
<dbReference type="SUPFAM" id="SSF51905">
    <property type="entry name" value="FAD/NAD(P)-binding domain"/>
    <property type="match status" value="1"/>
</dbReference>
<keyword evidence="5" id="KW-1185">Reference proteome</keyword>
<dbReference type="PANTHER" id="PTHR11552:SF210">
    <property type="entry name" value="GLUCOSE-METHANOL-CHOLINE OXIDOREDUCTASE N-TERMINAL DOMAIN-CONTAINING PROTEIN-RELATED"/>
    <property type="match status" value="1"/>
</dbReference>
<comment type="caution">
    <text evidence="4">The sequence shown here is derived from an EMBL/GenBank/DDBJ whole genome shotgun (WGS) entry which is preliminary data.</text>
</comment>
<evidence type="ECO:0000313" key="5">
    <source>
        <dbReference type="Proteomes" id="UP001610444"/>
    </source>
</evidence>
<dbReference type="PIRSF" id="PIRSF000137">
    <property type="entry name" value="Alcohol_oxidase"/>
    <property type="match status" value="1"/>
</dbReference>
<reference evidence="4 5" key="1">
    <citation type="submission" date="2024-07" db="EMBL/GenBank/DDBJ databases">
        <title>Section-level genome sequencing and comparative genomics of Aspergillus sections Usti and Cavernicolus.</title>
        <authorList>
            <consortium name="Lawrence Berkeley National Laboratory"/>
            <person name="Nybo J.L."/>
            <person name="Vesth T.C."/>
            <person name="Theobald S."/>
            <person name="Frisvad J.C."/>
            <person name="Larsen T.O."/>
            <person name="Kjaerboelling I."/>
            <person name="Rothschild-Mancinelli K."/>
            <person name="Lyhne E.K."/>
            <person name="Kogle M.E."/>
            <person name="Barry K."/>
            <person name="Clum A."/>
            <person name="Na H."/>
            <person name="Ledsgaard L."/>
            <person name="Lin J."/>
            <person name="Lipzen A."/>
            <person name="Kuo A."/>
            <person name="Riley R."/>
            <person name="Mondo S."/>
            <person name="LaButti K."/>
            <person name="Haridas S."/>
            <person name="Pangalinan J."/>
            <person name="Salamov A.A."/>
            <person name="Simmons B.A."/>
            <person name="Magnuson J.K."/>
            <person name="Chen J."/>
            <person name="Drula E."/>
            <person name="Henrissat B."/>
            <person name="Wiebenga A."/>
            <person name="Lubbers R.J."/>
            <person name="Gomes A.C."/>
            <person name="Macurrencykelacurrency M.R."/>
            <person name="Stajich J."/>
            <person name="Grigoriev I.V."/>
            <person name="Mortensen U.H."/>
            <person name="De vries R.P."/>
            <person name="Baker S.E."/>
            <person name="Andersen M.R."/>
        </authorList>
    </citation>
    <scope>NUCLEOTIDE SEQUENCE [LARGE SCALE GENOMIC DNA]</scope>
    <source>
        <strain evidence="4 5">CBS 756.74</strain>
    </source>
</reference>
<dbReference type="InterPro" id="IPR036188">
    <property type="entry name" value="FAD/NAD-bd_sf"/>
</dbReference>
<dbReference type="InterPro" id="IPR000172">
    <property type="entry name" value="GMC_OxRdtase_N"/>
</dbReference>
<accession>A0ABR4KU58</accession>
<dbReference type="Pfam" id="PF00732">
    <property type="entry name" value="GMC_oxred_N"/>
    <property type="match status" value="1"/>
</dbReference>